<evidence type="ECO:0000256" key="1">
    <source>
        <dbReference type="SAM" id="Phobius"/>
    </source>
</evidence>
<protein>
    <submittedName>
        <fullName evidence="3">YdcF family protein</fullName>
    </submittedName>
</protein>
<dbReference type="GO" id="GO:0005886">
    <property type="term" value="C:plasma membrane"/>
    <property type="evidence" value="ECO:0007669"/>
    <property type="project" value="TreeGrafter"/>
</dbReference>
<dbReference type="Gene3D" id="3.40.50.620">
    <property type="entry name" value="HUPs"/>
    <property type="match status" value="1"/>
</dbReference>
<keyword evidence="1" id="KW-0472">Membrane</keyword>
<dbReference type="EMBL" id="JALPRX010000050">
    <property type="protein sequence ID" value="MCK8785116.1"/>
    <property type="molecule type" value="Genomic_DNA"/>
</dbReference>
<feature type="transmembrane region" description="Helical" evidence="1">
    <location>
        <begin position="53"/>
        <end position="74"/>
    </location>
</feature>
<evidence type="ECO:0000313" key="4">
    <source>
        <dbReference type="Proteomes" id="UP001139516"/>
    </source>
</evidence>
<dbReference type="RefSeq" id="WP_248667238.1">
    <property type="nucleotide sequence ID" value="NZ_JALPRX010000050.1"/>
</dbReference>
<feature type="domain" description="DUF218" evidence="2">
    <location>
        <begin position="89"/>
        <end position="256"/>
    </location>
</feature>
<comment type="caution">
    <text evidence="3">The sequence shown here is derived from an EMBL/GenBank/DDBJ whole genome shotgun (WGS) entry which is preliminary data.</text>
</comment>
<keyword evidence="1" id="KW-1133">Transmembrane helix</keyword>
<dbReference type="Proteomes" id="UP001139516">
    <property type="component" value="Unassembled WGS sequence"/>
</dbReference>
<gene>
    <name evidence="3" type="ORF">M0638_12055</name>
</gene>
<dbReference type="InterPro" id="IPR014729">
    <property type="entry name" value="Rossmann-like_a/b/a_fold"/>
</dbReference>
<keyword evidence="4" id="KW-1185">Reference proteome</keyword>
<dbReference type="InterPro" id="IPR051599">
    <property type="entry name" value="Cell_Envelope_Assoc"/>
</dbReference>
<accession>A0A9X1YF79</accession>
<dbReference type="GO" id="GO:0043164">
    <property type="term" value="P:Gram-negative-bacterium-type cell wall biogenesis"/>
    <property type="evidence" value="ECO:0007669"/>
    <property type="project" value="TreeGrafter"/>
</dbReference>
<feature type="transmembrane region" description="Helical" evidence="1">
    <location>
        <begin position="12"/>
        <end position="32"/>
    </location>
</feature>
<keyword evidence="1" id="KW-0812">Transmembrane</keyword>
<dbReference type="InterPro" id="IPR003848">
    <property type="entry name" value="DUF218"/>
</dbReference>
<evidence type="ECO:0000313" key="3">
    <source>
        <dbReference type="EMBL" id="MCK8785116.1"/>
    </source>
</evidence>
<reference evidence="3" key="1">
    <citation type="submission" date="2022-04" db="EMBL/GenBank/DDBJ databases">
        <title>Roseomonas acroporae sp. nov., isolated from coral Acropora digitifera.</title>
        <authorList>
            <person name="Sun H."/>
        </authorList>
    </citation>
    <scope>NUCLEOTIDE SEQUENCE</scope>
    <source>
        <strain evidence="3">NAR14</strain>
    </source>
</reference>
<dbReference type="Pfam" id="PF02698">
    <property type="entry name" value="DUF218"/>
    <property type="match status" value="1"/>
</dbReference>
<proteinExistence type="predicted"/>
<evidence type="ECO:0000259" key="2">
    <source>
        <dbReference type="Pfam" id="PF02698"/>
    </source>
</evidence>
<dbReference type="GO" id="GO:0000270">
    <property type="term" value="P:peptidoglycan metabolic process"/>
    <property type="evidence" value="ECO:0007669"/>
    <property type="project" value="TreeGrafter"/>
</dbReference>
<name>A0A9X1YF79_9PROT</name>
<organism evidence="3 4">
    <name type="scientific">Roseomonas acroporae</name>
    <dbReference type="NCBI Taxonomy" id="2937791"/>
    <lineage>
        <taxon>Bacteria</taxon>
        <taxon>Pseudomonadati</taxon>
        <taxon>Pseudomonadota</taxon>
        <taxon>Alphaproteobacteria</taxon>
        <taxon>Acetobacterales</taxon>
        <taxon>Roseomonadaceae</taxon>
        <taxon>Roseomonas</taxon>
    </lineage>
</organism>
<dbReference type="PANTHER" id="PTHR30336">
    <property type="entry name" value="INNER MEMBRANE PROTEIN, PROBABLE PERMEASE"/>
    <property type="match status" value="1"/>
</dbReference>
<dbReference type="CDD" id="cd06259">
    <property type="entry name" value="YdcF-like"/>
    <property type="match status" value="1"/>
</dbReference>
<sequence length="274" mass="29899">MSFALSKLLWMLLQPSNFLLLVSWAGLALIWLRRERPGGRLRGYLWGRRLLTLGLGGLAFVILLPVGPLLLLTLESRFPIVAAPPARVDGIIVLGGAVETELTAEWGLPSLNAAAERMTTFATLARRYPEARLVFTGGSGLLLPGAVSEAQVARALFDGLGIAPGRVLYEDRSRNTHENAAFSRALVRPAPGETWILITSASHMPRSVGIFRRQGWAVLPWPVAFKSGRRLATLWDGAAPGRRLGDLDWAVHEWVGLIAYRLLGRTDALFPGPD</sequence>
<dbReference type="PANTHER" id="PTHR30336:SF4">
    <property type="entry name" value="ENVELOPE BIOGENESIS FACTOR ELYC"/>
    <property type="match status" value="1"/>
</dbReference>
<dbReference type="AlphaFoldDB" id="A0A9X1YF79"/>